<comment type="caution">
    <text evidence="2">The sequence shown here is derived from an EMBL/GenBank/DDBJ whole genome shotgun (WGS) entry which is preliminary data.</text>
</comment>
<name>A0A0L6V8Q2_9BASI</name>
<dbReference type="VEuPathDB" id="FungiDB:VP01_2217g7"/>
<protein>
    <submittedName>
        <fullName evidence="2">Uncharacterized protein</fullName>
    </submittedName>
</protein>
<dbReference type="OrthoDB" id="8170117at2759"/>
<evidence type="ECO:0000313" key="2">
    <source>
        <dbReference type="EMBL" id="KNZ57191.1"/>
    </source>
</evidence>
<dbReference type="SUPFAM" id="SSF101152">
    <property type="entry name" value="Mob1/phocein"/>
    <property type="match status" value="1"/>
</dbReference>
<accession>A0A0L6V8Q2</accession>
<evidence type="ECO:0000313" key="3">
    <source>
        <dbReference type="Proteomes" id="UP000037035"/>
    </source>
</evidence>
<dbReference type="Gene3D" id="1.20.140.30">
    <property type="entry name" value="MOB kinase activator"/>
    <property type="match status" value="1"/>
</dbReference>
<keyword evidence="3" id="KW-1185">Reference proteome</keyword>
<dbReference type="STRING" id="27349.A0A0L6V8Q2"/>
<proteinExistence type="predicted"/>
<dbReference type="InterPro" id="IPR005301">
    <property type="entry name" value="MOB_kinase_act_fam"/>
</dbReference>
<dbReference type="SMART" id="SM01388">
    <property type="entry name" value="Mob1_phocein"/>
    <property type="match status" value="1"/>
</dbReference>
<dbReference type="Proteomes" id="UP000037035">
    <property type="component" value="Unassembled WGS sequence"/>
</dbReference>
<sequence length="295" mass="33842">MRIVEQNSIFPIVLALLEKSSAANSTHNYYITTSSILTDSQQSQTVSCRRSLVDCSSNISSASGKQKTVIKPRKNLPEHTKQYQLKKYADATLGSGNLRSAVTLPEGEDLNEWLAVNTLDFYNQINMLYGTVTEFCTPTECPVMSAGSRYEYHWHDGKEFKKATKVSAPEYVEYLMNWVQGFLDDEKIFPSKIGKNAVMLNPTRKEKLRQEFPKTFKSTIQSIVRRLFRVYAHLYNHHFAQICALGIEAHLNTSYRHFYFFIDEFELIKKDELIPLAELNSSIISGELNNQQQIK</sequence>
<evidence type="ECO:0000256" key="1">
    <source>
        <dbReference type="PIRSR" id="PIRSR605301-1"/>
    </source>
</evidence>
<dbReference type="InterPro" id="IPR036703">
    <property type="entry name" value="MOB_kinase_act_sf"/>
</dbReference>
<dbReference type="Pfam" id="PF03637">
    <property type="entry name" value="Mob1_phocein"/>
    <property type="match status" value="1"/>
</dbReference>
<organism evidence="2 3">
    <name type="scientific">Puccinia sorghi</name>
    <dbReference type="NCBI Taxonomy" id="27349"/>
    <lineage>
        <taxon>Eukaryota</taxon>
        <taxon>Fungi</taxon>
        <taxon>Dikarya</taxon>
        <taxon>Basidiomycota</taxon>
        <taxon>Pucciniomycotina</taxon>
        <taxon>Pucciniomycetes</taxon>
        <taxon>Pucciniales</taxon>
        <taxon>Pucciniaceae</taxon>
        <taxon>Puccinia</taxon>
    </lineage>
</organism>
<gene>
    <name evidence="2" type="ORF">VP01_2217g7</name>
</gene>
<dbReference type="PANTHER" id="PTHR22599">
    <property type="entry name" value="MPS ONE BINDER KINASE ACTIVATOR-LIKE MOB"/>
    <property type="match status" value="1"/>
</dbReference>
<dbReference type="AlphaFoldDB" id="A0A0L6V8Q2"/>
<dbReference type="EMBL" id="LAVV01007078">
    <property type="protein sequence ID" value="KNZ57191.1"/>
    <property type="molecule type" value="Genomic_DNA"/>
</dbReference>
<feature type="binding site" evidence="1">
    <location>
        <position position="141"/>
    </location>
    <ligand>
        <name>Zn(2+)</name>
        <dbReference type="ChEBI" id="CHEBI:29105"/>
    </ligand>
</feature>
<reference evidence="2 3" key="1">
    <citation type="submission" date="2015-08" db="EMBL/GenBank/DDBJ databases">
        <title>Next Generation Sequencing and Analysis of the Genome of Puccinia sorghi L Schw, the Causal Agent of Maize Common Rust.</title>
        <authorList>
            <person name="Rochi L."/>
            <person name="Burguener G."/>
            <person name="Darino M."/>
            <person name="Turjanski A."/>
            <person name="Kreff E."/>
            <person name="Dieguez M.J."/>
            <person name="Sacco F."/>
        </authorList>
    </citation>
    <scope>NUCLEOTIDE SEQUENCE [LARGE SCALE GENOMIC DNA]</scope>
    <source>
        <strain evidence="2 3">RO10H11247</strain>
    </source>
</reference>
<feature type="binding site" evidence="1">
    <location>
        <position position="136"/>
    </location>
    <ligand>
        <name>Zn(2+)</name>
        <dbReference type="ChEBI" id="CHEBI:29105"/>
    </ligand>
</feature>
<feature type="binding site" evidence="1">
    <location>
        <position position="233"/>
    </location>
    <ligand>
        <name>Zn(2+)</name>
        <dbReference type="ChEBI" id="CHEBI:29105"/>
    </ligand>
</feature>
<feature type="binding site" evidence="1">
    <location>
        <position position="238"/>
    </location>
    <ligand>
        <name>Zn(2+)</name>
        <dbReference type="ChEBI" id="CHEBI:29105"/>
    </ligand>
</feature>
<keyword evidence="1" id="KW-0862">Zinc</keyword>
<keyword evidence="1" id="KW-0479">Metal-binding</keyword>